<protein>
    <submittedName>
        <fullName evidence="2">Uncharacterized protein</fullName>
    </submittedName>
</protein>
<gene>
    <name evidence="2" type="ORF">J2T60_001129</name>
</gene>
<dbReference type="Proteomes" id="UP001523550">
    <property type="component" value="Unassembled WGS sequence"/>
</dbReference>
<comment type="caution">
    <text evidence="2">The sequence shown here is derived from an EMBL/GenBank/DDBJ whole genome shotgun (WGS) entry which is preliminary data.</text>
</comment>
<proteinExistence type="predicted"/>
<name>A0ABT1G789_9GAMM</name>
<reference evidence="2 3" key="1">
    <citation type="submission" date="2022-03" db="EMBL/GenBank/DDBJ databases">
        <title>Genomic Encyclopedia of Type Strains, Phase III (KMG-III): the genomes of soil and plant-associated and newly described type strains.</title>
        <authorList>
            <person name="Whitman W."/>
        </authorList>
    </citation>
    <scope>NUCLEOTIDE SEQUENCE [LARGE SCALE GENOMIC DNA]</scope>
    <source>
        <strain evidence="2 3">BSker1</strain>
    </source>
</reference>
<evidence type="ECO:0000256" key="1">
    <source>
        <dbReference type="SAM" id="MobiDB-lite"/>
    </source>
</evidence>
<organism evidence="2 3">
    <name type="scientific">Natronospira proteinivora</name>
    <dbReference type="NCBI Taxonomy" id="1807133"/>
    <lineage>
        <taxon>Bacteria</taxon>
        <taxon>Pseudomonadati</taxon>
        <taxon>Pseudomonadota</taxon>
        <taxon>Gammaproteobacteria</taxon>
        <taxon>Natronospirales</taxon>
        <taxon>Natronospiraceae</taxon>
        <taxon>Natronospira</taxon>
    </lineage>
</organism>
<feature type="region of interest" description="Disordered" evidence="1">
    <location>
        <begin position="64"/>
        <end position="83"/>
    </location>
</feature>
<evidence type="ECO:0000313" key="2">
    <source>
        <dbReference type="EMBL" id="MCP1727164.1"/>
    </source>
</evidence>
<accession>A0ABT1G789</accession>
<sequence>MPGHGCGCFVTPAAGWPESAAEKRRTPLRKGGASYTSFAVLVLLPGDDAFLVHDLKQLEFSSGRFGFGGHNPQHLGRSPALVQ</sequence>
<dbReference type="EMBL" id="JALJYF010000001">
    <property type="protein sequence ID" value="MCP1727164.1"/>
    <property type="molecule type" value="Genomic_DNA"/>
</dbReference>
<keyword evidence="3" id="KW-1185">Reference proteome</keyword>
<evidence type="ECO:0000313" key="3">
    <source>
        <dbReference type="Proteomes" id="UP001523550"/>
    </source>
</evidence>